<dbReference type="AlphaFoldDB" id="A0A167W7K7"/>
<organism evidence="1 2">
    <name type="scientific">Athelia psychrophila</name>
    <dbReference type="NCBI Taxonomy" id="1759441"/>
    <lineage>
        <taxon>Eukaryota</taxon>
        <taxon>Fungi</taxon>
        <taxon>Dikarya</taxon>
        <taxon>Basidiomycota</taxon>
        <taxon>Agaricomycotina</taxon>
        <taxon>Agaricomycetes</taxon>
        <taxon>Agaricomycetidae</taxon>
        <taxon>Atheliales</taxon>
        <taxon>Atheliaceae</taxon>
        <taxon>Athelia</taxon>
    </lineage>
</organism>
<name>A0A167W7K7_9AGAM</name>
<evidence type="ECO:0000313" key="2">
    <source>
        <dbReference type="Proteomes" id="UP000076532"/>
    </source>
</evidence>
<protein>
    <submittedName>
        <fullName evidence="1">Uncharacterized protein</fullName>
    </submittedName>
</protein>
<sequence>FAPERVKKILDTVQIGPDLSDAEREEVRALCTEFADGFALALSEVREVDWHQHHLNINPDIPLPRRAGQRPVSGPQQTWLFSMLDDMEAAYVIQKV</sequence>
<feature type="non-terminal residue" evidence="1">
    <location>
        <position position="1"/>
    </location>
</feature>
<feature type="non-terminal residue" evidence="1">
    <location>
        <position position="96"/>
    </location>
</feature>
<keyword evidence="2" id="KW-1185">Reference proteome</keyword>
<proteinExistence type="predicted"/>
<dbReference type="OrthoDB" id="3363652at2759"/>
<dbReference type="EMBL" id="KV417819">
    <property type="protein sequence ID" value="KZP05785.1"/>
    <property type="molecule type" value="Genomic_DNA"/>
</dbReference>
<accession>A0A167W7K7</accession>
<dbReference type="STRING" id="436010.A0A167W7K7"/>
<gene>
    <name evidence="1" type="ORF">FIBSPDRAFT_679199</name>
</gene>
<dbReference type="Proteomes" id="UP000076532">
    <property type="component" value="Unassembled WGS sequence"/>
</dbReference>
<reference evidence="1 2" key="1">
    <citation type="journal article" date="2016" name="Mol. Biol. Evol.">
        <title>Comparative Genomics of Early-Diverging Mushroom-Forming Fungi Provides Insights into the Origins of Lignocellulose Decay Capabilities.</title>
        <authorList>
            <person name="Nagy L.G."/>
            <person name="Riley R."/>
            <person name="Tritt A."/>
            <person name="Adam C."/>
            <person name="Daum C."/>
            <person name="Floudas D."/>
            <person name="Sun H."/>
            <person name="Yadav J.S."/>
            <person name="Pangilinan J."/>
            <person name="Larsson K.H."/>
            <person name="Matsuura K."/>
            <person name="Barry K."/>
            <person name="Labutti K."/>
            <person name="Kuo R."/>
            <person name="Ohm R.A."/>
            <person name="Bhattacharya S.S."/>
            <person name="Shirouzu T."/>
            <person name="Yoshinaga Y."/>
            <person name="Martin F.M."/>
            <person name="Grigoriev I.V."/>
            <person name="Hibbett D.S."/>
        </authorList>
    </citation>
    <scope>NUCLEOTIDE SEQUENCE [LARGE SCALE GENOMIC DNA]</scope>
    <source>
        <strain evidence="1 2">CBS 109695</strain>
    </source>
</reference>
<evidence type="ECO:0000313" key="1">
    <source>
        <dbReference type="EMBL" id="KZP05785.1"/>
    </source>
</evidence>